<name>A0ABV7ZB47_9DEIO</name>
<comment type="caution">
    <text evidence="1">The sequence shown here is derived from an EMBL/GenBank/DDBJ whole genome shotgun (WGS) entry which is preliminary data.</text>
</comment>
<dbReference type="Proteomes" id="UP001595803">
    <property type="component" value="Unassembled WGS sequence"/>
</dbReference>
<organism evidence="1 2">
    <name type="scientific">Deinococcus rufus</name>
    <dbReference type="NCBI Taxonomy" id="2136097"/>
    <lineage>
        <taxon>Bacteria</taxon>
        <taxon>Thermotogati</taxon>
        <taxon>Deinococcota</taxon>
        <taxon>Deinococci</taxon>
        <taxon>Deinococcales</taxon>
        <taxon>Deinococcaceae</taxon>
        <taxon>Deinococcus</taxon>
    </lineage>
</organism>
<dbReference type="EMBL" id="JBHRZG010000011">
    <property type="protein sequence ID" value="MFC3833516.1"/>
    <property type="molecule type" value="Genomic_DNA"/>
</dbReference>
<evidence type="ECO:0000313" key="2">
    <source>
        <dbReference type="Proteomes" id="UP001595803"/>
    </source>
</evidence>
<accession>A0ABV7ZB47</accession>
<protein>
    <submittedName>
        <fullName evidence="1">Uncharacterized protein</fullName>
    </submittedName>
</protein>
<dbReference type="RefSeq" id="WP_380102146.1">
    <property type="nucleotide sequence ID" value="NZ_JBHRZG010000011.1"/>
</dbReference>
<keyword evidence="2" id="KW-1185">Reference proteome</keyword>
<evidence type="ECO:0000313" key="1">
    <source>
        <dbReference type="EMBL" id="MFC3833516.1"/>
    </source>
</evidence>
<sequence>MQTIQLLPSVTEAAFEALQAGYGGVPLIAGKSQGPTYFLEITGNPYANTIVWRRVRQPYIIGVNGGYRFVRDPENEDNGLGTTLVLEPPAFAFVDLSLSWPGAELISTVSTGNVWPLPATPQADDIWTGVAQVPNGVTRLTVQLDSEGTTGDHDVFVYRFENGDKTFLASGESLTNKETVTVLNPTPGWYGFTVITYADGQGGLPVNPTLGLTYGYS</sequence>
<gene>
    <name evidence="1" type="ORF">ACFOSB_11670</name>
</gene>
<proteinExistence type="predicted"/>
<dbReference type="Gene3D" id="2.60.120.380">
    <property type="match status" value="1"/>
</dbReference>
<reference evidence="2" key="1">
    <citation type="journal article" date="2019" name="Int. J. Syst. Evol. Microbiol.">
        <title>The Global Catalogue of Microorganisms (GCM) 10K type strain sequencing project: providing services to taxonomists for standard genome sequencing and annotation.</title>
        <authorList>
            <consortium name="The Broad Institute Genomics Platform"/>
            <consortium name="The Broad Institute Genome Sequencing Center for Infectious Disease"/>
            <person name="Wu L."/>
            <person name="Ma J."/>
        </authorList>
    </citation>
    <scope>NUCLEOTIDE SEQUENCE [LARGE SCALE GENOMIC DNA]</scope>
    <source>
        <strain evidence="2">CCTCC AB 2017081</strain>
    </source>
</reference>